<reference evidence="1 2" key="1">
    <citation type="journal article" date="2007" name="PLoS Genet.">
        <title>A tale of two oxidation states: bacterial colonization of arsenic-rich environments.</title>
        <authorList>
            <person name="Muller D."/>
            <person name="Medigue C."/>
            <person name="Koechler S."/>
            <person name="Barbe V."/>
            <person name="Barakat M."/>
            <person name="Talla E."/>
            <person name="Bonnefoy V."/>
            <person name="Krin E."/>
            <person name="Arsene-Ploetze F."/>
            <person name="Carapito C."/>
            <person name="Chandler M."/>
            <person name="Cournoyer B."/>
            <person name="Cruveiller S."/>
            <person name="Dossat C."/>
            <person name="Duval S."/>
            <person name="Heymann M."/>
            <person name="Leize E."/>
            <person name="Lieutaud A."/>
            <person name="Lievremont D."/>
            <person name="Makita Y."/>
            <person name="Mangenot S."/>
            <person name="Nitschke W."/>
            <person name="Ortet P."/>
            <person name="Perdrial N."/>
            <person name="Schoepp B."/>
            <person name="Siguier N."/>
            <person name="Simeonova D.D."/>
            <person name="Rouy Z."/>
            <person name="Segurens B."/>
            <person name="Turlin E."/>
            <person name="Vallenet D."/>
            <person name="Van Dorsselaer A."/>
            <person name="Weiss S."/>
            <person name="Weissenbach J."/>
            <person name="Lett M.C."/>
            <person name="Danchin A."/>
            <person name="Bertin P.N."/>
        </authorList>
    </citation>
    <scope>NUCLEOTIDE SEQUENCE [LARGE SCALE GENOMIC DNA]</scope>
    <source>
        <strain evidence="2">ULPAs1</strain>
    </source>
</reference>
<organism evidence="1 2">
    <name type="scientific">Herminiimonas arsenicoxydans</name>
    <dbReference type="NCBI Taxonomy" id="204773"/>
    <lineage>
        <taxon>Bacteria</taxon>
        <taxon>Pseudomonadati</taxon>
        <taxon>Pseudomonadota</taxon>
        <taxon>Betaproteobacteria</taxon>
        <taxon>Burkholderiales</taxon>
        <taxon>Oxalobacteraceae</taxon>
        <taxon>Herminiimonas</taxon>
    </lineage>
</organism>
<dbReference type="KEGG" id="har:HEAR2269"/>
<sequence length="257" mass="26622">MTGLEIGALIAMLAGTAIQYKSNTDAAKRAQEQTLRSLANQDGLNRKAEKKALDQAQEFNIDDRKNEQQQIEQQLAQEFIAPVDSAQAINSQVATTQGDVSNDYTNAKTASDLNVMKNARNLAGLMAKTTGAGRLRTNEAVRMADTAAGIDRLGNFARGQAGVDQLAIQNAARPNAGMQLAGGLLSGVGTMGLMGAFGGAAKPASEAGALGSGMYQTPVPTGIGAAPVIPQTSNLGTGFWGLNNSAVGKPIPTSFTW</sequence>
<name>A4G7B5_HERAR</name>
<accession>A4G7B5</accession>
<dbReference type="EMBL" id="CU207211">
    <property type="protein sequence ID" value="CAL62402.1"/>
    <property type="molecule type" value="Genomic_DNA"/>
</dbReference>
<protein>
    <submittedName>
        <fullName evidence="1">Uncharacterized protein</fullName>
    </submittedName>
</protein>
<proteinExistence type="predicted"/>
<dbReference type="AlphaFoldDB" id="A4G7B5"/>
<dbReference type="OrthoDB" id="9995707at2"/>
<evidence type="ECO:0000313" key="1">
    <source>
        <dbReference type="EMBL" id="CAL62402.1"/>
    </source>
</evidence>
<dbReference type="STRING" id="204773.HEAR2269"/>
<gene>
    <name evidence="1" type="ordered locus">HEAR2269</name>
</gene>
<dbReference type="Proteomes" id="UP000006697">
    <property type="component" value="Chromosome"/>
</dbReference>
<evidence type="ECO:0000313" key="2">
    <source>
        <dbReference type="Proteomes" id="UP000006697"/>
    </source>
</evidence>
<dbReference type="eggNOG" id="ENOG5034A59">
    <property type="taxonomic scope" value="Bacteria"/>
</dbReference>
<keyword evidence="2" id="KW-1185">Reference proteome</keyword>
<dbReference type="HOGENOM" id="CLU_1080829_0_0_4"/>